<dbReference type="Proteomes" id="UP000276133">
    <property type="component" value="Unassembled WGS sequence"/>
</dbReference>
<dbReference type="EMBL" id="REGN01000830">
    <property type="protein sequence ID" value="RNA38725.1"/>
    <property type="molecule type" value="Genomic_DNA"/>
</dbReference>
<dbReference type="AlphaFoldDB" id="A0A3M7SSN7"/>
<protein>
    <submittedName>
        <fullName evidence="1">Uncharacterized protein</fullName>
    </submittedName>
</protein>
<reference evidence="1 2" key="1">
    <citation type="journal article" date="2018" name="Sci. Rep.">
        <title>Genomic signatures of local adaptation to the degree of environmental predictability in rotifers.</title>
        <authorList>
            <person name="Franch-Gras L."/>
            <person name="Hahn C."/>
            <person name="Garcia-Roger E.M."/>
            <person name="Carmona M.J."/>
            <person name="Serra M."/>
            <person name="Gomez A."/>
        </authorList>
    </citation>
    <scope>NUCLEOTIDE SEQUENCE [LARGE SCALE GENOMIC DNA]</scope>
    <source>
        <strain evidence="1">HYR1</strain>
    </source>
</reference>
<evidence type="ECO:0000313" key="1">
    <source>
        <dbReference type="EMBL" id="RNA38725.1"/>
    </source>
</evidence>
<sequence>MQKILLNQIIVQESAQRYCDNHLNASPYPSRFSTEHINNSMGLPLSSVLDTLPLPVVKPFRLNICRISCSPIAPGLSILLPSISTGQFITCSSNNSESSSAFDSFKR</sequence>
<accession>A0A3M7SSN7</accession>
<evidence type="ECO:0000313" key="2">
    <source>
        <dbReference type="Proteomes" id="UP000276133"/>
    </source>
</evidence>
<comment type="caution">
    <text evidence="1">The sequence shown here is derived from an EMBL/GenBank/DDBJ whole genome shotgun (WGS) entry which is preliminary data.</text>
</comment>
<name>A0A3M7SSN7_BRAPC</name>
<gene>
    <name evidence="1" type="ORF">BpHYR1_013980</name>
</gene>
<keyword evidence="2" id="KW-1185">Reference proteome</keyword>
<proteinExistence type="predicted"/>
<organism evidence="1 2">
    <name type="scientific">Brachionus plicatilis</name>
    <name type="common">Marine rotifer</name>
    <name type="synonym">Brachionus muelleri</name>
    <dbReference type="NCBI Taxonomy" id="10195"/>
    <lineage>
        <taxon>Eukaryota</taxon>
        <taxon>Metazoa</taxon>
        <taxon>Spiralia</taxon>
        <taxon>Gnathifera</taxon>
        <taxon>Rotifera</taxon>
        <taxon>Eurotatoria</taxon>
        <taxon>Monogononta</taxon>
        <taxon>Pseudotrocha</taxon>
        <taxon>Ploima</taxon>
        <taxon>Brachionidae</taxon>
        <taxon>Brachionus</taxon>
    </lineage>
</organism>